<dbReference type="AlphaFoldDB" id="A0A177BYJ0"/>
<evidence type="ECO:0000256" key="2">
    <source>
        <dbReference type="SAM" id="Phobius"/>
    </source>
</evidence>
<gene>
    <name evidence="3" type="ORF">CC84DRAFT_316107</name>
</gene>
<dbReference type="InParanoid" id="A0A177BYJ0"/>
<feature type="transmembrane region" description="Helical" evidence="2">
    <location>
        <begin position="87"/>
        <end position="108"/>
    </location>
</feature>
<feature type="region of interest" description="Disordered" evidence="1">
    <location>
        <begin position="22"/>
        <end position="47"/>
    </location>
</feature>
<keyword evidence="2" id="KW-0472">Membrane</keyword>
<proteinExistence type="predicted"/>
<keyword evidence="2" id="KW-0812">Transmembrane</keyword>
<sequence length="120" mass="13492">MMAQKSLQEYALGLEALHSHEILPPGRLPPTPASNGGKHDGSGLGWNRRQIDARVTFRRLDQSSHEVGVQTNSQTARLGIRRRAQHMLNLICKHLLIFLPTCLLLLHYECASFHPSILHN</sequence>
<evidence type="ECO:0000313" key="3">
    <source>
        <dbReference type="EMBL" id="OAG00594.1"/>
    </source>
</evidence>
<dbReference type="RefSeq" id="XP_018030959.1">
    <property type="nucleotide sequence ID" value="XM_018185831.1"/>
</dbReference>
<keyword evidence="2" id="KW-1133">Transmembrane helix</keyword>
<evidence type="ECO:0000313" key="4">
    <source>
        <dbReference type="Proteomes" id="UP000077069"/>
    </source>
</evidence>
<accession>A0A177BYJ0</accession>
<name>A0A177BYJ0_9PLEO</name>
<keyword evidence="4" id="KW-1185">Reference proteome</keyword>
<dbReference type="EMBL" id="KV441559">
    <property type="protein sequence ID" value="OAG00594.1"/>
    <property type="molecule type" value="Genomic_DNA"/>
</dbReference>
<reference evidence="3 4" key="1">
    <citation type="submission" date="2016-05" db="EMBL/GenBank/DDBJ databases">
        <title>Comparative analysis of secretome profiles of manganese(II)-oxidizing ascomycete fungi.</title>
        <authorList>
            <consortium name="DOE Joint Genome Institute"/>
            <person name="Zeiner C.A."/>
            <person name="Purvine S.O."/>
            <person name="Zink E.M."/>
            <person name="Wu S."/>
            <person name="Pasa-Tolic L."/>
            <person name="Chaput D.L."/>
            <person name="Haridas S."/>
            <person name="Grigoriev I.V."/>
            <person name="Santelli C.M."/>
            <person name="Hansel C.M."/>
        </authorList>
    </citation>
    <scope>NUCLEOTIDE SEQUENCE [LARGE SCALE GENOMIC DNA]</scope>
    <source>
        <strain evidence="3 4">AP3s5-JAC2a</strain>
    </source>
</reference>
<evidence type="ECO:0000256" key="1">
    <source>
        <dbReference type="SAM" id="MobiDB-lite"/>
    </source>
</evidence>
<dbReference type="GeneID" id="28769317"/>
<protein>
    <submittedName>
        <fullName evidence="3">Uncharacterized protein</fullName>
    </submittedName>
</protein>
<dbReference type="Proteomes" id="UP000077069">
    <property type="component" value="Unassembled WGS sequence"/>
</dbReference>
<organism evidence="3 4">
    <name type="scientific">Paraphaeosphaeria sporulosa</name>
    <dbReference type="NCBI Taxonomy" id="1460663"/>
    <lineage>
        <taxon>Eukaryota</taxon>
        <taxon>Fungi</taxon>
        <taxon>Dikarya</taxon>
        <taxon>Ascomycota</taxon>
        <taxon>Pezizomycotina</taxon>
        <taxon>Dothideomycetes</taxon>
        <taxon>Pleosporomycetidae</taxon>
        <taxon>Pleosporales</taxon>
        <taxon>Massarineae</taxon>
        <taxon>Didymosphaeriaceae</taxon>
        <taxon>Paraphaeosphaeria</taxon>
    </lineage>
</organism>